<dbReference type="PANTHER" id="PTHR32347:SF23">
    <property type="entry name" value="BLL5650 PROTEIN"/>
    <property type="match status" value="1"/>
</dbReference>
<dbReference type="RefSeq" id="WP_090840407.1">
    <property type="nucleotide sequence ID" value="NZ_FORM01000006.1"/>
</dbReference>
<protein>
    <submittedName>
        <fullName evidence="4">Multidrug efflux pump subunit AcrA (Membrane-fusion protein)</fullName>
    </submittedName>
</protein>
<accession>A0A1I3QIL3</accession>
<evidence type="ECO:0000313" key="5">
    <source>
        <dbReference type="Proteomes" id="UP000199559"/>
    </source>
</evidence>
<dbReference type="STRING" id="1144750.SAMN05443431_106132"/>
<gene>
    <name evidence="4" type="ORF">SAMN05443431_106132</name>
</gene>
<evidence type="ECO:0000256" key="2">
    <source>
        <dbReference type="ARBA" id="ARBA00023054"/>
    </source>
</evidence>
<dbReference type="InterPro" id="IPR058792">
    <property type="entry name" value="Beta-barrel_RND_2"/>
</dbReference>
<dbReference type="InterPro" id="IPR050465">
    <property type="entry name" value="UPF0194_transport"/>
</dbReference>
<dbReference type="SUPFAM" id="SSF111369">
    <property type="entry name" value="HlyD-like secretion proteins"/>
    <property type="match status" value="1"/>
</dbReference>
<feature type="domain" description="CusB-like beta-barrel" evidence="3">
    <location>
        <begin position="233"/>
        <end position="302"/>
    </location>
</feature>
<reference evidence="5" key="1">
    <citation type="submission" date="2016-10" db="EMBL/GenBank/DDBJ databases">
        <authorList>
            <person name="Varghese N."/>
            <person name="Submissions S."/>
        </authorList>
    </citation>
    <scope>NUCLEOTIDE SEQUENCE [LARGE SCALE GENOMIC DNA]</scope>
    <source>
        <strain evidence="5">DSM 28881</strain>
    </source>
</reference>
<evidence type="ECO:0000256" key="1">
    <source>
        <dbReference type="ARBA" id="ARBA00004196"/>
    </source>
</evidence>
<keyword evidence="2" id="KW-0175">Coiled coil</keyword>
<name>A0A1I3QIL3_9FLAO</name>
<dbReference type="GO" id="GO:0030313">
    <property type="term" value="C:cell envelope"/>
    <property type="evidence" value="ECO:0007669"/>
    <property type="project" value="UniProtKB-SubCell"/>
</dbReference>
<evidence type="ECO:0000259" key="3">
    <source>
        <dbReference type="Pfam" id="PF25954"/>
    </source>
</evidence>
<dbReference type="Gene3D" id="2.40.50.100">
    <property type="match status" value="1"/>
</dbReference>
<dbReference type="Proteomes" id="UP000199559">
    <property type="component" value="Unassembled WGS sequence"/>
</dbReference>
<comment type="subcellular location">
    <subcellularLocation>
        <location evidence="1">Cell envelope</location>
    </subcellularLocation>
</comment>
<dbReference type="PANTHER" id="PTHR32347">
    <property type="entry name" value="EFFLUX SYSTEM COMPONENT YKNX-RELATED"/>
    <property type="match status" value="1"/>
</dbReference>
<proteinExistence type="predicted"/>
<keyword evidence="5" id="KW-1185">Reference proteome</keyword>
<organism evidence="4 5">
    <name type="scientific">Olleya namhaensis</name>
    <dbReference type="NCBI Taxonomy" id="1144750"/>
    <lineage>
        <taxon>Bacteria</taxon>
        <taxon>Pseudomonadati</taxon>
        <taxon>Bacteroidota</taxon>
        <taxon>Flavobacteriia</taxon>
        <taxon>Flavobacteriales</taxon>
        <taxon>Flavobacteriaceae</taxon>
    </lineage>
</organism>
<dbReference type="Gene3D" id="2.40.30.170">
    <property type="match status" value="1"/>
</dbReference>
<sequence>MKKYLFFVAILFLWSCKKDTEKTRPTTQDLTEFVYTSVTIQPDSLYQAYASVAGILDQNLVEEGDLVTKGQALSQIINNTPVLNTQNAKLALDLAKENYNGSAAILSGILDEIEAANLKYKNDSVNFFRQQNLWNQNIGSKADFDNKQLNYQLSKNSWTLLKNKYNQTKNQLNTNVKQAKNTYQTSLINTKDFTVKSTINGKVYALYKASGELINTMEPIASIGSASTFIIEMLVDEVDIVKIIKNQDVLITLDAYNGKVLEGKVSKIYPKKDERNQTFKVEAVFVNPPDVLYPGLSGEANIVISKKQNVLTIPKSYITGNNQVQTDAGLVTITTGLGDLESIEVLDGITKDTYIYKPE</sequence>
<dbReference type="Pfam" id="PF25954">
    <property type="entry name" value="Beta-barrel_RND_2"/>
    <property type="match status" value="1"/>
</dbReference>
<dbReference type="AlphaFoldDB" id="A0A1I3QIL3"/>
<evidence type="ECO:0000313" key="4">
    <source>
        <dbReference type="EMBL" id="SFJ33026.1"/>
    </source>
</evidence>
<dbReference type="EMBL" id="FORM01000006">
    <property type="protein sequence ID" value="SFJ33026.1"/>
    <property type="molecule type" value="Genomic_DNA"/>
</dbReference>